<feature type="domain" description="CDC48 N-terminal subdomain" evidence="8">
    <location>
        <begin position="3"/>
        <end position="82"/>
    </location>
</feature>
<evidence type="ECO:0000256" key="3">
    <source>
        <dbReference type="ARBA" id="ARBA00022741"/>
    </source>
</evidence>
<evidence type="ECO:0000256" key="1">
    <source>
        <dbReference type="ARBA" id="ARBA00009833"/>
    </source>
</evidence>
<gene>
    <name evidence="9" type="ORF">A3F84_21635</name>
</gene>
<dbReference type="SUPFAM" id="SSF52540">
    <property type="entry name" value="P-loop containing nucleoside triphosphate hydrolases"/>
    <property type="match status" value="2"/>
</dbReference>
<dbReference type="GO" id="GO:0016887">
    <property type="term" value="F:ATP hydrolysis activity"/>
    <property type="evidence" value="ECO:0007669"/>
    <property type="project" value="InterPro"/>
</dbReference>
<comment type="similarity">
    <text evidence="1">Belongs to the AAA ATPase family. CDC48 subfamily.</text>
</comment>
<dbReference type="FunFam" id="2.40.40.20:FF:000007">
    <property type="entry name" value="AAA family ATPase"/>
    <property type="match status" value="1"/>
</dbReference>
<evidence type="ECO:0000256" key="4">
    <source>
        <dbReference type="ARBA" id="ARBA00022840"/>
    </source>
</evidence>
<dbReference type="SUPFAM" id="SSF50692">
    <property type="entry name" value="ADC-like"/>
    <property type="match status" value="1"/>
</dbReference>
<dbReference type="SMART" id="SM01073">
    <property type="entry name" value="CDC48_N"/>
    <property type="match status" value="1"/>
</dbReference>
<dbReference type="PANTHER" id="PTHR23077:SF171">
    <property type="entry name" value="NUCLEAR VALOSIN-CONTAINING PROTEIN-LIKE"/>
    <property type="match status" value="1"/>
</dbReference>
<dbReference type="GO" id="GO:0005524">
    <property type="term" value="F:ATP binding"/>
    <property type="evidence" value="ECO:0007669"/>
    <property type="project" value="UniProtKB-KW"/>
</dbReference>
<dbReference type="CDD" id="cd19511">
    <property type="entry name" value="RecA-like_CDC48_r2-like"/>
    <property type="match status" value="1"/>
</dbReference>
<name>A0A1F6CC73_HANXR</name>
<proteinExistence type="inferred from homology"/>
<evidence type="ECO:0000256" key="5">
    <source>
        <dbReference type="RuleBase" id="RU003651"/>
    </source>
</evidence>
<dbReference type="SMART" id="SM01072">
    <property type="entry name" value="CDC48_2"/>
    <property type="match status" value="1"/>
</dbReference>
<dbReference type="Pfam" id="PF17862">
    <property type="entry name" value="AAA_lid_3"/>
    <property type="match status" value="2"/>
</dbReference>
<dbReference type="InterPro" id="IPR029067">
    <property type="entry name" value="CDC48_domain_2-like_sf"/>
</dbReference>
<dbReference type="Pfam" id="PF02359">
    <property type="entry name" value="CDC48_N"/>
    <property type="match status" value="1"/>
</dbReference>
<dbReference type="PROSITE" id="PS00674">
    <property type="entry name" value="AAA"/>
    <property type="match status" value="1"/>
</dbReference>
<evidence type="ECO:0000259" key="7">
    <source>
        <dbReference type="SMART" id="SM01072"/>
    </source>
</evidence>
<dbReference type="FunFam" id="1.10.8.60:FF:000057">
    <property type="entry name" value="AAA family ATPase, CDC48 subfamily"/>
    <property type="match status" value="1"/>
</dbReference>
<dbReference type="InterPro" id="IPR003593">
    <property type="entry name" value="AAA+_ATPase"/>
</dbReference>
<dbReference type="GO" id="GO:0005737">
    <property type="term" value="C:cytoplasm"/>
    <property type="evidence" value="ECO:0007669"/>
    <property type="project" value="UniProtKB-ARBA"/>
</dbReference>
<organism evidence="9 10">
    <name type="scientific">Handelsmanbacteria sp. (strain RIFCSPLOWO2_12_FULL_64_10)</name>
    <dbReference type="NCBI Taxonomy" id="1817868"/>
    <lineage>
        <taxon>Bacteria</taxon>
        <taxon>Candidatus Handelsmaniibacteriota</taxon>
    </lineage>
</organism>
<dbReference type="InterPro" id="IPR004201">
    <property type="entry name" value="Cdc48_dom2"/>
</dbReference>
<dbReference type="Pfam" id="PF00004">
    <property type="entry name" value="AAA"/>
    <property type="match status" value="2"/>
</dbReference>
<keyword evidence="3 5" id="KW-0547">Nucleotide-binding</keyword>
<dbReference type="PANTHER" id="PTHR23077">
    <property type="entry name" value="AAA-FAMILY ATPASE"/>
    <property type="match status" value="1"/>
</dbReference>
<dbReference type="InterPro" id="IPR027417">
    <property type="entry name" value="P-loop_NTPase"/>
</dbReference>
<dbReference type="NCBIfam" id="TIGR01243">
    <property type="entry name" value="CDC48"/>
    <property type="match status" value="1"/>
</dbReference>
<dbReference type="Gene3D" id="1.10.8.60">
    <property type="match status" value="2"/>
</dbReference>
<reference evidence="9 10" key="1">
    <citation type="journal article" date="2016" name="Nat. Commun.">
        <title>Thousands of microbial genomes shed light on interconnected biogeochemical processes in an aquifer system.</title>
        <authorList>
            <person name="Anantharaman K."/>
            <person name="Brown C.T."/>
            <person name="Hug L.A."/>
            <person name="Sharon I."/>
            <person name="Castelle C.J."/>
            <person name="Probst A.J."/>
            <person name="Thomas B.C."/>
            <person name="Singh A."/>
            <person name="Wilkins M.J."/>
            <person name="Karaoz U."/>
            <person name="Brodie E.L."/>
            <person name="Williams K.H."/>
            <person name="Hubbard S.S."/>
            <person name="Banfield J.F."/>
        </authorList>
    </citation>
    <scope>NUCLEOTIDE SEQUENCE [LARGE SCALE GENOMIC DNA]</scope>
    <source>
        <strain evidence="10">RIFCSPLOWO2_12_FULL_64_10</strain>
    </source>
</reference>
<dbReference type="InterPro" id="IPR003960">
    <property type="entry name" value="ATPase_AAA_CS"/>
</dbReference>
<accession>A0A1F6CC73</accession>
<dbReference type="FunFam" id="3.40.50.300:FF:000018">
    <property type="entry name" value="Cell division control 48"/>
    <property type="match status" value="1"/>
</dbReference>
<dbReference type="FunFam" id="3.40.50.300:FF:000012">
    <property type="entry name" value="Transitional endoplasmic reticulum ATPase"/>
    <property type="match status" value="1"/>
</dbReference>
<protein>
    <submittedName>
        <fullName evidence="9">AAA family ATPase</fullName>
    </submittedName>
</protein>
<dbReference type="Gene3D" id="3.40.50.300">
    <property type="entry name" value="P-loop containing nucleotide triphosphate hydrolases"/>
    <property type="match status" value="2"/>
</dbReference>
<feature type="domain" description="AAA+ ATPase" evidence="6">
    <location>
        <begin position="477"/>
        <end position="615"/>
    </location>
</feature>
<evidence type="ECO:0000259" key="6">
    <source>
        <dbReference type="SMART" id="SM00382"/>
    </source>
</evidence>
<keyword evidence="2" id="KW-0677">Repeat</keyword>
<evidence type="ECO:0000313" key="10">
    <source>
        <dbReference type="Proteomes" id="UP000178606"/>
    </source>
</evidence>
<evidence type="ECO:0000259" key="8">
    <source>
        <dbReference type="SMART" id="SM01073"/>
    </source>
</evidence>
<dbReference type="InterPro" id="IPR050168">
    <property type="entry name" value="AAA_ATPase_domain"/>
</dbReference>
<dbReference type="InterPro" id="IPR003338">
    <property type="entry name" value="CDC4_N-term_subdom"/>
</dbReference>
<dbReference type="InterPro" id="IPR041569">
    <property type="entry name" value="AAA_lid_3"/>
</dbReference>
<comment type="caution">
    <text evidence="9">The sequence shown here is derived from an EMBL/GenBank/DDBJ whole genome shotgun (WGS) entry which is preliminary data.</text>
</comment>
<dbReference type="SUPFAM" id="SSF54585">
    <property type="entry name" value="Cdc48 domain 2-like"/>
    <property type="match status" value="1"/>
</dbReference>
<dbReference type="SMART" id="SM00382">
    <property type="entry name" value="AAA"/>
    <property type="match status" value="2"/>
</dbReference>
<feature type="domain" description="CDC48" evidence="7">
    <location>
        <begin position="97"/>
        <end position="160"/>
    </location>
</feature>
<dbReference type="InterPro" id="IPR005938">
    <property type="entry name" value="AAA_ATPase_CDC48"/>
</dbReference>
<evidence type="ECO:0000313" key="9">
    <source>
        <dbReference type="EMBL" id="OGG46542.1"/>
    </source>
</evidence>
<evidence type="ECO:0000256" key="2">
    <source>
        <dbReference type="ARBA" id="ARBA00022737"/>
    </source>
</evidence>
<dbReference type="Gene3D" id="2.40.40.20">
    <property type="match status" value="1"/>
</dbReference>
<sequence length="702" mass="76904">MTEALSKDVGRALVRVGPEDLRALQAQIGDIVEVVGKRGTVGKVMPAYKEQRDQSRIQMDGITRQNAGAGLDEFVLVRRVPALPAQRVTLVPASITPTDRDLEYIGGLLDGLPLLEGDRIRTALFGGRSADFRAEATSPQGPVVIVPATRLTIGKAEKAEAEERPRTLSYEDVGGLRQQVQRIRETIELPLRYPEVFERLGIEAPKGVLLHGPPGCGKTLIARTIAHETEAHFLAVSGPEVIHKFYGESEAHLRRIFEEAARKAPSIIFLDEIDAIAPRREQVIGEVEKRVVAQLLALMDGLNRRQNVIVIAATNLPNVIDPALRRPGRFDREISIPIPDRPGRLEILEIHSRGMPLARDVDLTHLAEITHGFVGADLEALCREAAMICLRRIAPDIDFASTYIPYEQLARLEVRMDDFLEALREVEPSAIREVFVEVMNVSWEDVGGLHGVRARLTEAVEWPLKYPLLFQQAGIHPPKGILLVGPPGCGKTVLAKAIATESQVNFISVKGPALLSRYVGESERGVREVFRKARQAAPCIIFFDEIDALIPARSAATSDAHVSERVLSQFLAEMDGVEELKGVLVLGATNRVDMLDPAMLRPGRFDEVVEIPLPDERGRREIFEVHLRHKPTTAKVDLDELVARTEGFSGADIAGVCHRAALEAVRRAVGAAGDGPAEEARVALTPEDIQKALAEAQGARSG</sequence>
<dbReference type="InterPro" id="IPR003959">
    <property type="entry name" value="ATPase_AAA_core"/>
</dbReference>
<keyword evidence="4 5" id="KW-0067">ATP-binding</keyword>
<dbReference type="Pfam" id="PF02933">
    <property type="entry name" value="CDC48_2"/>
    <property type="match status" value="1"/>
</dbReference>
<dbReference type="Proteomes" id="UP000178606">
    <property type="component" value="Unassembled WGS sequence"/>
</dbReference>
<dbReference type="InterPro" id="IPR009010">
    <property type="entry name" value="Asp_de-COase-like_dom_sf"/>
</dbReference>
<feature type="domain" description="AAA+ ATPase" evidence="6">
    <location>
        <begin position="204"/>
        <end position="340"/>
    </location>
</feature>
<dbReference type="AlphaFoldDB" id="A0A1F6CC73"/>
<dbReference type="EMBL" id="MFKF01000304">
    <property type="protein sequence ID" value="OGG46542.1"/>
    <property type="molecule type" value="Genomic_DNA"/>
</dbReference>